<keyword evidence="3" id="KW-1185">Reference proteome</keyword>
<gene>
    <name evidence="2" type="ORF">KP509_07G037400</name>
</gene>
<comment type="caution">
    <text evidence="2">The sequence shown here is derived from an EMBL/GenBank/DDBJ whole genome shotgun (WGS) entry which is preliminary data.</text>
</comment>
<organism evidence="2 3">
    <name type="scientific">Ceratopteris richardii</name>
    <name type="common">Triangle waterfern</name>
    <dbReference type="NCBI Taxonomy" id="49495"/>
    <lineage>
        <taxon>Eukaryota</taxon>
        <taxon>Viridiplantae</taxon>
        <taxon>Streptophyta</taxon>
        <taxon>Embryophyta</taxon>
        <taxon>Tracheophyta</taxon>
        <taxon>Polypodiopsida</taxon>
        <taxon>Polypodiidae</taxon>
        <taxon>Polypodiales</taxon>
        <taxon>Pteridineae</taxon>
        <taxon>Pteridaceae</taxon>
        <taxon>Parkerioideae</taxon>
        <taxon>Ceratopteris</taxon>
    </lineage>
</organism>
<protein>
    <submittedName>
        <fullName evidence="2">Uncharacterized protein</fullName>
    </submittedName>
</protein>
<proteinExistence type="predicted"/>
<dbReference type="AlphaFoldDB" id="A0A8T2UFV1"/>
<sequence length="78" mass="8586">MVQPSSIMFTRRALSLLGVYLVLLLLVLLIHPSPHDIPFLRKLLTPVNFSGGDRPPPADPGIADPQNSSPKRYAIIRS</sequence>
<name>A0A8T2UFV1_CERRI</name>
<dbReference type="Proteomes" id="UP000825935">
    <property type="component" value="Chromosome 7"/>
</dbReference>
<evidence type="ECO:0000256" key="1">
    <source>
        <dbReference type="SAM" id="MobiDB-lite"/>
    </source>
</evidence>
<reference evidence="2" key="1">
    <citation type="submission" date="2021-08" db="EMBL/GenBank/DDBJ databases">
        <title>WGS assembly of Ceratopteris richardii.</title>
        <authorList>
            <person name="Marchant D.B."/>
            <person name="Chen G."/>
            <person name="Jenkins J."/>
            <person name="Shu S."/>
            <person name="Leebens-Mack J."/>
            <person name="Grimwood J."/>
            <person name="Schmutz J."/>
            <person name="Soltis P."/>
            <person name="Soltis D."/>
            <person name="Chen Z.-H."/>
        </authorList>
    </citation>
    <scope>NUCLEOTIDE SEQUENCE</scope>
    <source>
        <strain evidence="2">Whitten #5841</strain>
        <tissue evidence="2">Leaf</tissue>
    </source>
</reference>
<feature type="region of interest" description="Disordered" evidence="1">
    <location>
        <begin position="50"/>
        <end position="69"/>
    </location>
</feature>
<dbReference type="EMBL" id="CM035412">
    <property type="protein sequence ID" value="KAH7432736.1"/>
    <property type="molecule type" value="Genomic_DNA"/>
</dbReference>
<evidence type="ECO:0000313" key="3">
    <source>
        <dbReference type="Proteomes" id="UP000825935"/>
    </source>
</evidence>
<evidence type="ECO:0000313" key="2">
    <source>
        <dbReference type="EMBL" id="KAH7432736.1"/>
    </source>
</evidence>
<accession>A0A8T2UFV1</accession>